<dbReference type="EMBL" id="CM042019">
    <property type="protein sequence ID" value="KAI3823359.1"/>
    <property type="molecule type" value="Genomic_DNA"/>
</dbReference>
<sequence length="151" mass="16986">MYATDDSTTPPLFRRNSIGATTKHCHPSSFATTTSSLEFELVAIKPTCYTSLRDILPSPETAFQFPKAPYSAANPCYEILIRNCLVKQAAWAYLQPMSTSLESSRSTVFYRLWTQFSGALFRLIATAFDCLLWAVHVKRSQNCKIPNMDSL</sequence>
<reference evidence="1 2" key="2">
    <citation type="journal article" date="2022" name="Mol. Ecol. Resour.">
        <title>The genomes of chicory, endive, great burdock and yacon provide insights into Asteraceae paleo-polyploidization history and plant inulin production.</title>
        <authorList>
            <person name="Fan W."/>
            <person name="Wang S."/>
            <person name="Wang H."/>
            <person name="Wang A."/>
            <person name="Jiang F."/>
            <person name="Liu H."/>
            <person name="Zhao H."/>
            <person name="Xu D."/>
            <person name="Zhang Y."/>
        </authorList>
    </citation>
    <scope>NUCLEOTIDE SEQUENCE [LARGE SCALE GENOMIC DNA]</scope>
    <source>
        <strain evidence="2">cv. Yunnan</strain>
        <tissue evidence="1">Leaves</tissue>
    </source>
</reference>
<name>A0ACB9JTK7_9ASTR</name>
<evidence type="ECO:0000313" key="1">
    <source>
        <dbReference type="EMBL" id="KAI3823359.1"/>
    </source>
</evidence>
<comment type="caution">
    <text evidence="1">The sequence shown here is derived from an EMBL/GenBank/DDBJ whole genome shotgun (WGS) entry which is preliminary data.</text>
</comment>
<organism evidence="1 2">
    <name type="scientific">Smallanthus sonchifolius</name>
    <dbReference type="NCBI Taxonomy" id="185202"/>
    <lineage>
        <taxon>Eukaryota</taxon>
        <taxon>Viridiplantae</taxon>
        <taxon>Streptophyta</taxon>
        <taxon>Embryophyta</taxon>
        <taxon>Tracheophyta</taxon>
        <taxon>Spermatophyta</taxon>
        <taxon>Magnoliopsida</taxon>
        <taxon>eudicotyledons</taxon>
        <taxon>Gunneridae</taxon>
        <taxon>Pentapetalae</taxon>
        <taxon>asterids</taxon>
        <taxon>campanulids</taxon>
        <taxon>Asterales</taxon>
        <taxon>Asteraceae</taxon>
        <taxon>Asteroideae</taxon>
        <taxon>Heliantheae alliance</taxon>
        <taxon>Millerieae</taxon>
        <taxon>Smallanthus</taxon>
    </lineage>
</organism>
<accession>A0ACB9JTK7</accession>
<keyword evidence="2" id="KW-1185">Reference proteome</keyword>
<proteinExistence type="predicted"/>
<protein>
    <submittedName>
        <fullName evidence="1">Uncharacterized protein</fullName>
    </submittedName>
</protein>
<reference evidence="2" key="1">
    <citation type="journal article" date="2022" name="Mol. Ecol. Resour.">
        <title>The genomes of chicory, endive, great burdock and yacon provide insights into Asteraceae palaeo-polyploidization history and plant inulin production.</title>
        <authorList>
            <person name="Fan W."/>
            <person name="Wang S."/>
            <person name="Wang H."/>
            <person name="Wang A."/>
            <person name="Jiang F."/>
            <person name="Liu H."/>
            <person name="Zhao H."/>
            <person name="Xu D."/>
            <person name="Zhang Y."/>
        </authorList>
    </citation>
    <scope>NUCLEOTIDE SEQUENCE [LARGE SCALE GENOMIC DNA]</scope>
    <source>
        <strain evidence="2">cv. Yunnan</strain>
    </source>
</reference>
<gene>
    <name evidence="1" type="ORF">L1987_04794</name>
</gene>
<dbReference type="Proteomes" id="UP001056120">
    <property type="component" value="Linkage Group LG02"/>
</dbReference>
<evidence type="ECO:0000313" key="2">
    <source>
        <dbReference type="Proteomes" id="UP001056120"/>
    </source>
</evidence>